<keyword evidence="4" id="KW-1185">Reference proteome</keyword>
<dbReference type="OrthoDB" id="533830at2759"/>
<keyword evidence="1" id="KW-1133">Transmembrane helix</keyword>
<dbReference type="Pfam" id="PF01575">
    <property type="entry name" value="MaoC_dehydratas"/>
    <property type="match status" value="1"/>
</dbReference>
<keyword evidence="1" id="KW-0472">Membrane</keyword>
<evidence type="ECO:0000313" key="3">
    <source>
        <dbReference type="EMBL" id="SPO27750.1"/>
    </source>
</evidence>
<dbReference type="PANTHER" id="PTHR43841">
    <property type="entry name" value="3-HYDROXYACYL-THIOESTER DEHYDRATASE HTDX-RELATED"/>
    <property type="match status" value="1"/>
</dbReference>
<dbReference type="EMBL" id="OOIN01000018">
    <property type="protein sequence ID" value="SPO27750.1"/>
    <property type="molecule type" value="Genomic_DNA"/>
</dbReference>
<proteinExistence type="predicted"/>
<name>A0A5C3EC35_9BASI</name>
<dbReference type="InterPro" id="IPR029069">
    <property type="entry name" value="HotDog_dom_sf"/>
</dbReference>
<accession>A0A5C3EC35</accession>
<feature type="transmembrane region" description="Helical" evidence="1">
    <location>
        <begin position="16"/>
        <end position="37"/>
    </location>
</feature>
<dbReference type="AlphaFoldDB" id="A0A5C3EC35"/>
<dbReference type="Gene3D" id="3.10.129.10">
    <property type="entry name" value="Hotdog Thioesterase"/>
    <property type="match status" value="1"/>
</dbReference>
<evidence type="ECO:0000313" key="4">
    <source>
        <dbReference type="Proteomes" id="UP000324022"/>
    </source>
</evidence>
<protein>
    <recommendedName>
        <fullName evidence="2">MaoC-like domain-containing protein</fullName>
    </recommendedName>
</protein>
<dbReference type="PANTHER" id="PTHR43841:SF1">
    <property type="entry name" value="3-HYDROXYACYL-THIOESTER DEHYDRATASE X"/>
    <property type="match status" value="1"/>
</dbReference>
<sequence>MFDVARCSSSELTRGVVQVGLGVGLSAAVYGMANLHFRSLCRYFFRKPRPEEDGCCKLDFAPSEIGWADRAFFVFCGVMWKAVKGVFGFRLDVKGRDEVELPRLEVRCPVVVDGEQRELYKRALRDGKEERGMGDLVEDFLLAALTNQLMLLLVVHPRLPISPLGAVNVRNRIEFHQQQRCSVQEDQPLTAHAYLGGKSSLGRVTKRGVEIDIHVDVSNASSPQALVLRQVITILAPCKTTNTLPTAPSQTHSDETFHTTGAIDMSSSAPSLWSRVCGDYNPIHVSSTLARLFGFRGKIAHGNHVVAKLLHLLPPGEQIAGQKGGAWWLEMQFKRPMVLPIRLTAQSSGSKDETRWRYIGDKDDKVYVSGSFGRL</sequence>
<dbReference type="SUPFAM" id="SSF54637">
    <property type="entry name" value="Thioesterase/thiol ester dehydrase-isomerase"/>
    <property type="match status" value="1"/>
</dbReference>
<dbReference type="Proteomes" id="UP000324022">
    <property type="component" value="Unassembled WGS sequence"/>
</dbReference>
<feature type="domain" description="MaoC-like" evidence="2">
    <location>
        <begin position="253"/>
        <end position="310"/>
    </location>
</feature>
<dbReference type="InterPro" id="IPR002539">
    <property type="entry name" value="MaoC-like_dom"/>
</dbReference>
<organism evidence="3 4">
    <name type="scientific">Ustilago trichophora</name>
    <dbReference type="NCBI Taxonomy" id="86804"/>
    <lineage>
        <taxon>Eukaryota</taxon>
        <taxon>Fungi</taxon>
        <taxon>Dikarya</taxon>
        <taxon>Basidiomycota</taxon>
        <taxon>Ustilaginomycotina</taxon>
        <taxon>Ustilaginomycetes</taxon>
        <taxon>Ustilaginales</taxon>
        <taxon>Ustilaginaceae</taxon>
        <taxon>Ustilago</taxon>
    </lineage>
</organism>
<gene>
    <name evidence="3" type="ORF">UTRI_10158</name>
</gene>
<reference evidence="3 4" key="1">
    <citation type="submission" date="2018-03" db="EMBL/GenBank/DDBJ databases">
        <authorList>
            <person name="Guldener U."/>
        </authorList>
    </citation>
    <scope>NUCLEOTIDE SEQUENCE [LARGE SCALE GENOMIC DNA]</scope>
    <source>
        <strain evidence="3 4">NBRC100155</strain>
    </source>
</reference>
<evidence type="ECO:0000256" key="1">
    <source>
        <dbReference type="SAM" id="Phobius"/>
    </source>
</evidence>
<evidence type="ECO:0000259" key="2">
    <source>
        <dbReference type="Pfam" id="PF01575"/>
    </source>
</evidence>
<keyword evidence="1" id="KW-0812">Transmembrane</keyword>